<organism evidence="17 18">
    <name type="scientific">Oedothorax gibbosus</name>
    <dbReference type="NCBI Taxonomy" id="931172"/>
    <lineage>
        <taxon>Eukaryota</taxon>
        <taxon>Metazoa</taxon>
        <taxon>Ecdysozoa</taxon>
        <taxon>Arthropoda</taxon>
        <taxon>Chelicerata</taxon>
        <taxon>Arachnida</taxon>
        <taxon>Araneae</taxon>
        <taxon>Araneomorphae</taxon>
        <taxon>Entelegynae</taxon>
        <taxon>Araneoidea</taxon>
        <taxon>Linyphiidae</taxon>
        <taxon>Erigoninae</taxon>
        <taxon>Oedothorax</taxon>
    </lineage>
</organism>
<evidence type="ECO:0000256" key="15">
    <source>
        <dbReference type="SAM" id="Phobius"/>
    </source>
</evidence>
<keyword evidence="8 16" id="KW-0732">Signal</keyword>
<proteinExistence type="inferred from homology"/>
<evidence type="ECO:0000256" key="14">
    <source>
        <dbReference type="ARBA" id="ARBA00031791"/>
    </source>
</evidence>
<evidence type="ECO:0000256" key="3">
    <source>
        <dbReference type="ARBA" id="ARBA00009294"/>
    </source>
</evidence>
<evidence type="ECO:0000313" key="18">
    <source>
        <dbReference type="Proteomes" id="UP000827092"/>
    </source>
</evidence>
<comment type="subunit">
    <text evidence="4">Heterotetramer of TRAP-alpha, TRAP-beta, TRAP-delta and TRAP-gamma.</text>
</comment>
<dbReference type="Pfam" id="PF05404">
    <property type="entry name" value="TRAP-delta"/>
    <property type="match status" value="1"/>
</dbReference>
<evidence type="ECO:0000256" key="4">
    <source>
        <dbReference type="ARBA" id="ARBA00011819"/>
    </source>
</evidence>
<evidence type="ECO:0000256" key="5">
    <source>
        <dbReference type="ARBA" id="ARBA00014387"/>
    </source>
</evidence>
<keyword evidence="7 15" id="KW-0812">Transmembrane</keyword>
<evidence type="ECO:0000313" key="17">
    <source>
        <dbReference type="EMBL" id="KAG8201169.1"/>
    </source>
</evidence>
<keyword evidence="9" id="KW-0256">Endoplasmic reticulum</keyword>
<evidence type="ECO:0000256" key="9">
    <source>
        <dbReference type="ARBA" id="ARBA00022824"/>
    </source>
</evidence>
<evidence type="ECO:0000256" key="2">
    <source>
        <dbReference type="ARBA" id="ARBA00004115"/>
    </source>
</evidence>
<evidence type="ECO:0000256" key="16">
    <source>
        <dbReference type="SAM" id="SignalP"/>
    </source>
</evidence>
<comment type="function">
    <text evidence="1">TRAP proteins are part of a complex whose function is to bind calcium to the ER membrane and thereby regulate the retention of ER resident proteins.</text>
</comment>
<protein>
    <recommendedName>
        <fullName evidence="5">Translocon-associated protein subunit delta</fullName>
    </recommendedName>
    <alternativeName>
        <fullName evidence="14">Signal sequence receptor subunit delta</fullName>
    </alternativeName>
</protein>
<evidence type="ECO:0000256" key="7">
    <source>
        <dbReference type="ARBA" id="ARBA00022692"/>
    </source>
</evidence>
<name>A0AAV6VX16_9ARAC</name>
<keyword evidence="10" id="KW-0832">Ubl conjugation</keyword>
<evidence type="ECO:0000256" key="11">
    <source>
        <dbReference type="ARBA" id="ARBA00022989"/>
    </source>
</evidence>
<feature type="transmembrane region" description="Helical" evidence="15">
    <location>
        <begin position="139"/>
        <end position="161"/>
    </location>
</feature>
<gene>
    <name evidence="17" type="ORF">JTE90_028828</name>
</gene>
<dbReference type="GO" id="GO:0005789">
    <property type="term" value="C:endoplasmic reticulum membrane"/>
    <property type="evidence" value="ECO:0007669"/>
    <property type="project" value="UniProtKB-SubCell"/>
</dbReference>
<keyword evidence="6" id="KW-1017">Isopeptide bond</keyword>
<sequence>MKIFYYTILILGSFIYPAIGDICKDPKIDTNSYTTIDGMVISNVACIAEFSVDCKANKDFILIADKEGRQLPAVKSLDNKKYQISWTEDAENFYGGERGVKVYDEETYAAVKKAHRNNEDVKNIPSAFFLSLYHRGIYYGPWVSTEFVATAISVLLFYIAYSAKADLMA</sequence>
<comment type="similarity">
    <text evidence="3">Belongs to the TRAP-delta family.</text>
</comment>
<evidence type="ECO:0000256" key="13">
    <source>
        <dbReference type="ARBA" id="ARBA00023157"/>
    </source>
</evidence>
<dbReference type="EMBL" id="JAFNEN010000008">
    <property type="protein sequence ID" value="KAG8201169.1"/>
    <property type="molecule type" value="Genomic_DNA"/>
</dbReference>
<dbReference type="AlphaFoldDB" id="A0AAV6VX16"/>
<evidence type="ECO:0000256" key="10">
    <source>
        <dbReference type="ARBA" id="ARBA00022843"/>
    </source>
</evidence>
<feature type="signal peptide" evidence="16">
    <location>
        <begin position="1"/>
        <end position="20"/>
    </location>
</feature>
<keyword evidence="18" id="KW-1185">Reference proteome</keyword>
<comment type="subcellular location">
    <subcellularLocation>
        <location evidence="2">Endoplasmic reticulum membrane</location>
        <topology evidence="2">Single-pass type I membrane protein</topology>
    </subcellularLocation>
</comment>
<dbReference type="Proteomes" id="UP000827092">
    <property type="component" value="Unassembled WGS sequence"/>
</dbReference>
<feature type="chain" id="PRO_5043327924" description="Translocon-associated protein subunit delta" evidence="16">
    <location>
        <begin position="21"/>
        <end position="169"/>
    </location>
</feature>
<dbReference type="PANTHER" id="PTHR12731">
    <property type="entry name" value="TRANSLOCON-ASSOCIATED PROTEIN, DELTA SUBUNIT"/>
    <property type="match status" value="1"/>
</dbReference>
<keyword evidence="11 15" id="KW-1133">Transmembrane helix</keyword>
<evidence type="ECO:0000256" key="6">
    <source>
        <dbReference type="ARBA" id="ARBA00022499"/>
    </source>
</evidence>
<accession>A0AAV6VX16</accession>
<keyword evidence="13" id="KW-1015">Disulfide bond</keyword>
<reference evidence="17 18" key="1">
    <citation type="journal article" date="2022" name="Nat. Ecol. Evol.">
        <title>A masculinizing supergene underlies an exaggerated male reproductive morph in a spider.</title>
        <authorList>
            <person name="Hendrickx F."/>
            <person name="De Corte Z."/>
            <person name="Sonet G."/>
            <person name="Van Belleghem S.M."/>
            <person name="Kostlbacher S."/>
            <person name="Vangestel C."/>
        </authorList>
    </citation>
    <scope>NUCLEOTIDE SEQUENCE [LARGE SCALE GENOMIC DNA]</scope>
    <source>
        <strain evidence="17">W744_W776</strain>
    </source>
</reference>
<evidence type="ECO:0000256" key="1">
    <source>
        <dbReference type="ARBA" id="ARBA00002838"/>
    </source>
</evidence>
<dbReference type="InterPro" id="IPR008855">
    <property type="entry name" value="TRAP-delta"/>
</dbReference>
<evidence type="ECO:0000256" key="8">
    <source>
        <dbReference type="ARBA" id="ARBA00022729"/>
    </source>
</evidence>
<keyword evidence="12 15" id="KW-0472">Membrane</keyword>
<dbReference type="PANTHER" id="PTHR12731:SF1">
    <property type="entry name" value="TRANSLOCON-ASSOCIATED PROTEIN SUBUNIT DELTA"/>
    <property type="match status" value="1"/>
</dbReference>
<comment type="caution">
    <text evidence="17">The sequence shown here is derived from an EMBL/GenBank/DDBJ whole genome shotgun (WGS) entry which is preliminary data.</text>
</comment>
<evidence type="ECO:0000256" key="12">
    <source>
        <dbReference type="ARBA" id="ARBA00023136"/>
    </source>
</evidence>